<sequence>MHPNETKDNDSRDVDETYLTTLLALNFPPETKRKTCSFHSDLSSNPAARASGTGQSDVFAPLAAATCLVRGTNALFQVGNPFIPFYIATTAGIPTLSIIIETPATGGPENFGPGQVVGILPGIFAGVFADIHVLLIPFLECKLIENDARLRFWHASLVPNLAKITSSYSDTVKETDAEQRFPPELHPVPITLP</sequence>
<gene>
    <name evidence="1" type="ORF">B9Z65_1964</name>
</gene>
<dbReference type="STRING" id="40998.A0A2P7YMP9"/>
<dbReference type="AlphaFoldDB" id="A0A2P7YMP9"/>
<evidence type="ECO:0000313" key="1">
    <source>
        <dbReference type="EMBL" id="PSK37222.1"/>
    </source>
</evidence>
<name>A0A2P7YMP9_9PEZI</name>
<dbReference type="Proteomes" id="UP000243723">
    <property type="component" value="Unassembled WGS sequence"/>
</dbReference>
<proteinExistence type="predicted"/>
<dbReference type="EMBL" id="NHZQ01000412">
    <property type="protein sequence ID" value="PSK37222.1"/>
    <property type="molecule type" value="Genomic_DNA"/>
</dbReference>
<organism evidence="1 2">
    <name type="scientific">Elsinoe australis</name>
    <dbReference type="NCBI Taxonomy" id="40998"/>
    <lineage>
        <taxon>Eukaryota</taxon>
        <taxon>Fungi</taxon>
        <taxon>Dikarya</taxon>
        <taxon>Ascomycota</taxon>
        <taxon>Pezizomycotina</taxon>
        <taxon>Dothideomycetes</taxon>
        <taxon>Dothideomycetidae</taxon>
        <taxon>Myriangiales</taxon>
        <taxon>Elsinoaceae</taxon>
        <taxon>Elsinoe</taxon>
    </lineage>
</organism>
<comment type="caution">
    <text evidence="1">The sequence shown here is derived from an EMBL/GenBank/DDBJ whole genome shotgun (WGS) entry which is preliminary data.</text>
</comment>
<accession>A0A2P7YMP9</accession>
<protein>
    <submittedName>
        <fullName evidence="1">Uncharacterized protein</fullName>
    </submittedName>
</protein>
<evidence type="ECO:0000313" key="2">
    <source>
        <dbReference type="Proteomes" id="UP000243723"/>
    </source>
</evidence>
<reference evidence="1 2" key="1">
    <citation type="submission" date="2017-05" db="EMBL/GenBank/DDBJ databases">
        <title>Draft genome sequence of Elsinoe australis.</title>
        <authorList>
            <person name="Cheng Q."/>
        </authorList>
    </citation>
    <scope>NUCLEOTIDE SEQUENCE [LARGE SCALE GENOMIC DNA]</scope>
    <source>
        <strain evidence="1 2">NL1</strain>
    </source>
</reference>
<keyword evidence="2" id="KW-1185">Reference proteome</keyword>